<evidence type="ECO:0000256" key="1">
    <source>
        <dbReference type="ARBA" id="ARBA00004167"/>
    </source>
</evidence>
<accession>A0A5Q0BI34</accession>
<dbReference type="KEGG" id="mmob:F6R98_01655"/>
<evidence type="ECO:0000256" key="12">
    <source>
        <dbReference type="ARBA" id="ARBA00023136"/>
    </source>
</evidence>
<dbReference type="EMBL" id="CP044205">
    <property type="protein sequence ID" value="QFY41486.1"/>
    <property type="molecule type" value="Genomic_DNA"/>
</dbReference>
<evidence type="ECO:0000256" key="3">
    <source>
        <dbReference type="ARBA" id="ARBA00022475"/>
    </source>
</evidence>
<dbReference type="FunFam" id="3.40.710.10:FF:000024">
    <property type="entry name" value="Penicillin-binding protein 2"/>
    <property type="match status" value="1"/>
</dbReference>
<evidence type="ECO:0000256" key="13">
    <source>
        <dbReference type="ARBA" id="ARBA00023316"/>
    </source>
</evidence>
<feature type="transmembrane region" description="Helical" evidence="14">
    <location>
        <begin position="21"/>
        <end position="41"/>
    </location>
</feature>
<evidence type="ECO:0000259" key="16">
    <source>
        <dbReference type="Pfam" id="PF03717"/>
    </source>
</evidence>
<keyword evidence="9 14" id="KW-0133">Cell shape</keyword>
<dbReference type="SUPFAM" id="SSF56519">
    <property type="entry name" value="Penicillin binding protein dimerisation domain"/>
    <property type="match status" value="1"/>
</dbReference>
<dbReference type="OrthoDB" id="9766847at2"/>
<dbReference type="GO" id="GO:0071555">
    <property type="term" value="P:cell wall organization"/>
    <property type="evidence" value="ECO:0007669"/>
    <property type="project" value="UniProtKB-KW"/>
</dbReference>
<dbReference type="PANTHER" id="PTHR30627:SF2">
    <property type="entry name" value="PEPTIDOGLYCAN D,D-TRANSPEPTIDASE MRDA"/>
    <property type="match status" value="1"/>
</dbReference>
<keyword evidence="10 14" id="KW-0573">Peptidoglycan synthesis</keyword>
<dbReference type="InParanoid" id="A0A5Q0BI34"/>
<protein>
    <recommendedName>
        <fullName evidence="14">Peptidoglycan D,D-transpeptidase MrdA</fullName>
        <ecNumber evidence="14">3.4.16.4</ecNumber>
    </recommendedName>
    <alternativeName>
        <fullName evidence="14">Penicillin-binding protein 2</fullName>
        <shortName evidence="14">PBP-2</shortName>
    </alternativeName>
</protein>
<evidence type="ECO:0000256" key="7">
    <source>
        <dbReference type="ARBA" id="ARBA00022692"/>
    </source>
</evidence>
<name>A0A5Q0BI34_9GAMM</name>
<dbReference type="InterPro" id="IPR001460">
    <property type="entry name" value="PCN-bd_Tpept"/>
</dbReference>
<dbReference type="GO" id="GO:0009252">
    <property type="term" value="P:peptidoglycan biosynthetic process"/>
    <property type="evidence" value="ECO:0007669"/>
    <property type="project" value="UniProtKB-UniRule"/>
</dbReference>
<feature type="domain" description="Penicillin-binding protein dimerisation" evidence="16">
    <location>
        <begin position="64"/>
        <end position="234"/>
    </location>
</feature>
<comment type="caution">
    <text evidence="14">Lacks conserved residue(s) required for the propagation of feature annotation.</text>
</comment>
<sequence>MDKDLSLTDRLRENRIFLNRIAVSVFVMGLAILGLVIRLVYLQVVGHGYYSTLSNDNRVKVAALPPQRGIIVDRNGEVLASNFPTRSLELIPEQISDIKKTLADLQTLLNLGDDEIQRFNSTRTRHKPFESIPLREQLTDEEIARISVRLPHYPGVSIRTRSLRVYPYSGLTAHAIGYVGRISEADMQELDASVYSGTYHIGKSGVEKTYESVLHGKTGYEEMETNVQGRSINVIGRRDSVAGADLQLSLDIRLQKIAYDALGEYNGSVVAIEPSTGQVLAMVSKPSFDPNLFVQGIKRADFENLQLSPDRPLYNRASRGIYPPGSTIKPFMALTALDSGQMTASQRVHCPGFFRLPNSEHKYRDWNKQGHGSVDMKLAITQSCDVYFYSLALQMGIDRIHNYLTRFGFGQKSGIDLDSEKAALLPSQEWKRKKRKQPWFAGETVITGIGQGYFQATPLQIARAVAILANKGKVITPRVVAGIKTPLVYDPPFPLPRQEIIPISEANWRTVVSAMIDVIHSSRGTAKSIAHGLDYQIAGKTGTAQVFTVQQNQNYKSMHVTEKLKDHAWFVAFAPADNPQIAIAVIAENGGHGGSVAAPIARLVFDAYLHGAKQ</sequence>
<dbReference type="GO" id="GO:0008658">
    <property type="term" value="F:penicillin binding"/>
    <property type="evidence" value="ECO:0007669"/>
    <property type="project" value="UniProtKB-UniRule"/>
</dbReference>
<dbReference type="NCBIfam" id="TIGR03423">
    <property type="entry name" value="pbp2_mrdA"/>
    <property type="match status" value="1"/>
</dbReference>
<feature type="domain" description="Penicillin-binding protein transpeptidase" evidence="15">
    <location>
        <begin position="267"/>
        <end position="604"/>
    </location>
</feature>
<dbReference type="InterPro" id="IPR012338">
    <property type="entry name" value="Beta-lactam/transpept-like"/>
</dbReference>
<dbReference type="InterPro" id="IPR017790">
    <property type="entry name" value="Penicillin-binding_protein_2"/>
</dbReference>
<dbReference type="Proteomes" id="UP000325755">
    <property type="component" value="Chromosome"/>
</dbReference>
<keyword evidence="11 14" id="KW-1133">Transmembrane helix</keyword>
<evidence type="ECO:0000313" key="18">
    <source>
        <dbReference type="Proteomes" id="UP000325755"/>
    </source>
</evidence>
<dbReference type="GO" id="GO:0008360">
    <property type="term" value="P:regulation of cell shape"/>
    <property type="evidence" value="ECO:0007669"/>
    <property type="project" value="UniProtKB-KW"/>
</dbReference>
<keyword evidence="18" id="KW-1185">Reference proteome</keyword>
<keyword evidence="4 14" id="KW-0997">Cell inner membrane</keyword>
<keyword evidence="3 14" id="KW-1003">Cell membrane</keyword>
<dbReference type="GO" id="GO:0071972">
    <property type="term" value="F:peptidoglycan L,D-transpeptidase activity"/>
    <property type="evidence" value="ECO:0007669"/>
    <property type="project" value="TreeGrafter"/>
</dbReference>
<evidence type="ECO:0000256" key="4">
    <source>
        <dbReference type="ARBA" id="ARBA00022519"/>
    </source>
</evidence>
<keyword evidence="13 14" id="KW-0961">Cell wall biogenesis/degradation</keyword>
<evidence type="ECO:0000256" key="2">
    <source>
        <dbReference type="ARBA" id="ARBA00004236"/>
    </source>
</evidence>
<keyword evidence="12 14" id="KW-0472">Membrane</keyword>
<comment type="similarity">
    <text evidence="14">Belongs to the transpeptidase family. MrdA subfamily.</text>
</comment>
<dbReference type="Gene3D" id="3.40.710.10">
    <property type="entry name" value="DD-peptidase/beta-lactamase superfamily"/>
    <property type="match status" value="1"/>
</dbReference>
<evidence type="ECO:0000256" key="6">
    <source>
        <dbReference type="ARBA" id="ARBA00022670"/>
    </source>
</evidence>
<feature type="active site" description="Acyl-ester intermediate" evidence="14">
    <location>
        <position position="326"/>
    </location>
</feature>
<evidence type="ECO:0000256" key="5">
    <source>
        <dbReference type="ARBA" id="ARBA00022645"/>
    </source>
</evidence>
<dbReference type="PANTHER" id="PTHR30627">
    <property type="entry name" value="PEPTIDOGLYCAN D,D-TRANSPEPTIDASE"/>
    <property type="match status" value="1"/>
</dbReference>
<dbReference type="Pfam" id="PF00905">
    <property type="entry name" value="Transpeptidase"/>
    <property type="match status" value="1"/>
</dbReference>
<evidence type="ECO:0000256" key="11">
    <source>
        <dbReference type="ARBA" id="ARBA00022989"/>
    </source>
</evidence>
<dbReference type="EC" id="3.4.16.4" evidence="14"/>
<evidence type="ECO:0000256" key="8">
    <source>
        <dbReference type="ARBA" id="ARBA00022801"/>
    </source>
</evidence>
<evidence type="ECO:0000313" key="17">
    <source>
        <dbReference type="EMBL" id="QFY41486.1"/>
    </source>
</evidence>
<dbReference type="Gene3D" id="3.90.1310.10">
    <property type="entry name" value="Penicillin-binding protein 2a (Domain 2)"/>
    <property type="match status" value="1"/>
</dbReference>
<dbReference type="InterPro" id="IPR005311">
    <property type="entry name" value="PBP_dimer"/>
</dbReference>
<keyword evidence="6 14" id="KW-0645">Protease</keyword>
<dbReference type="InterPro" id="IPR036138">
    <property type="entry name" value="PBP_dimer_sf"/>
</dbReference>
<evidence type="ECO:0000256" key="10">
    <source>
        <dbReference type="ARBA" id="ARBA00022984"/>
    </source>
</evidence>
<dbReference type="Pfam" id="PF03717">
    <property type="entry name" value="PBP_dimer"/>
    <property type="match status" value="1"/>
</dbReference>
<keyword evidence="5 14" id="KW-0121">Carboxypeptidase</keyword>
<gene>
    <name evidence="14 17" type="primary">mrdA</name>
    <name evidence="17" type="ORF">F6R98_01655</name>
</gene>
<evidence type="ECO:0000259" key="15">
    <source>
        <dbReference type="Pfam" id="PF00905"/>
    </source>
</evidence>
<evidence type="ECO:0000256" key="14">
    <source>
        <dbReference type="HAMAP-Rule" id="MF_02081"/>
    </source>
</evidence>
<dbReference type="RefSeq" id="WP_153247467.1">
    <property type="nucleotide sequence ID" value="NZ_CP044205.1"/>
</dbReference>
<dbReference type="SUPFAM" id="SSF56601">
    <property type="entry name" value="beta-lactamase/transpeptidase-like"/>
    <property type="match status" value="1"/>
</dbReference>
<dbReference type="InterPro" id="IPR050515">
    <property type="entry name" value="Beta-lactam/transpept"/>
</dbReference>
<dbReference type="GO" id="GO:0006508">
    <property type="term" value="P:proteolysis"/>
    <property type="evidence" value="ECO:0007669"/>
    <property type="project" value="UniProtKB-KW"/>
</dbReference>
<dbReference type="GO" id="GO:0009002">
    <property type="term" value="F:serine-type D-Ala-D-Ala carboxypeptidase activity"/>
    <property type="evidence" value="ECO:0007669"/>
    <property type="project" value="UniProtKB-UniRule"/>
</dbReference>
<organism evidence="17 18">
    <name type="scientific">Candidatus Methylospira mobilis</name>
    <dbReference type="NCBI Taxonomy" id="1808979"/>
    <lineage>
        <taxon>Bacteria</taxon>
        <taxon>Pseudomonadati</taxon>
        <taxon>Pseudomonadota</taxon>
        <taxon>Gammaproteobacteria</taxon>
        <taxon>Methylococcales</taxon>
        <taxon>Methylococcaceae</taxon>
        <taxon>Candidatus Methylospira</taxon>
    </lineage>
</organism>
<dbReference type="GO" id="GO:0005886">
    <property type="term" value="C:plasma membrane"/>
    <property type="evidence" value="ECO:0007669"/>
    <property type="project" value="UniProtKB-SubCell"/>
</dbReference>
<dbReference type="UniPathway" id="UPA00219"/>
<dbReference type="HAMAP" id="MF_02081">
    <property type="entry name" value="MrdA_transpept"/>
    <property type="match status" value="1"/>
</dbReference>
<comment type="function">
    <text evidence="14">Catalyzes cross-linking of the peptidoglycan cell wall.</text>
</comment>
<dbReference type="AlphaFoldDB" id="A0A5Q0BI34"/>
<evidence type="ECO:0000256" key="9">
    <source>
        <dbReference type="ARBA" id="ARBA00022960"/>
    </source>
</evidence>
<keyword evidence="7 14" id="KW-0812">Transmembrane</keyword>
<comment type="catalytic activity">
    <reaction evidence="14">
        <text>Preferential cleavage: (Ac)2-L-Lys-D-Ala-|-D-Ala. Also transpeptidation of peptidyl-alanyl moieties that are N-acyl substituents of D-alanine.</text>
        <dbReference type="EC" id="3.4.16.4"/>
    </reaction>
</comment>
<dbReference type="FunCoup" id="A0A5Q0BI34">
    <property type="interactions" value="356"/>
</dbReference>
<comment type="subcellular location">
    <subcellularLocation>
        <location evidence="14">Cell inner membrane</location>
        <topology evidence="14">Single-pass membrane protein</topology>
    </subcellularLocation>
    <subcellularLocation>
        <location evidence="2">Cell membrane</location>
    </subcellularLocation>
    <subcellularLocation>
        <location evidence="1">Membrane</location>
        <topology evidence="1">Single-pass membrane protein</topology>
    </subcellularLocation>
</comment>
<reference evidence="17 18" key="1">
    <citation type="submission" date="2019-09" db="EMBL/GenBank/DDBJ databases">
        <title>Ecophysiology of the spiral-shaped methanotroph Methylospira mobilis as revealed by the complete genome sequence.</title>
        <authorList>
            <person name="Oshkin I.Y."/>
            <person name="Dedysh S.N."/>
            <person name="Miroshnikov K."/>
            <person name="Danilova O.V."/>
            <person name="Hakobyan A."/>
            <person name="Liesack W."/>
        </authorList>
    </citation>
    <scope>NUCLEOTIDE SEQUENCE [LARGE SCALE GENOMIC DNA]</scope>
    <source>
        <strain evidence="17 18">Shm1</strain>
    </source>
</reference>
<keyword evidence="8 14" id="KW-0378">Hydrolase</keyword>
<comment type="pathway">
    <text evidence="14">Cell wall biogenesis; peptidoglycan biosynthesis.</text>
</comment>
<proteinExistence type="inferred from homology"/>
<dbReference type="Gene3D" id="3.30.1390.30">
    <property type="entry name" value="Penicillin-binding protein 2a, domain 3"/>
    <property type="match status" value="1"/>
</dbReference>